<gene>
    <name evidence="2" type="ORF">ABS311_02265</name>
</gene>
<dbReference type="EMBL" id="JBELOE010000064">
    <property type="protein sequence ID" value="MER2490709.1"/>
    <property type="molecule type" value="Genomic_DNA"/>
</dbReference>
<dbReference type="Pfam" id="PF04338">
    <property type="entry name" value="DUF481"/>
    <property type="match status" value="1"/>
</dbReference>
<dbReference type="InterPro" id="IPR007433">
    <property type="entry name" value="DUF481"/>
</dbReference>
<keyword evidence="1" id="KW-0732">Signal</keyword>
<dbReference type="Proteomes" id="UP001467690">
    <property type="component" value="Unassembled WGS sequence"/>
</dbReference>
<evidence type="ECO:0000313" key="3">
    <source>
        <dbReference type="Proteomes" id="UP001467690"/>
    </source>
</evidence>
<evidence type="ECO:0000256" key="1">
    <source>
        <dbReference type="SAM" id="SignalP"/>
    </source>
</evidence>
<evidence type="ECO:0000313" key="2">
    <source>
        <dbReference type="EMBL" id="MER2490709.1"/>
    </source>
</evidence>
<feature type="signal peptide" evidence="1">
    <location>
        <begin position="1"/>
        <end position="22"/>
    </location>
</feature>
<name>A0ABV1RCQ6_9ALTE</name>
<protein>
    <submittedName>
        <fullName evidence="2">DUF481 domain-containing protein</fullName>
    </submittedName>
</protein>
<keyword evidence="3" id="KW-1185">Reference proteome</keyword>
<feature type="chain" id="PRO_5047182786" evidence="1">
    <location>
        <begin position="23"/>
        <end position="283"/>
    </location>
</feature>
<comment type="caution">
    <text evidence="2">The sequence shown here is derived from an EMBL/GenBank/DDBJ whole genome shotgun (WGS) entry which is preliminary data.</text>
</comment>
<organism evidence="2 3">
    <name type="scientific">Catenovulum sediminis</name>
    <dbReference type="NCBI Taxonomy" id="1740262"/>
    <lineage>
        <taxon>Bacteria</taxon>
        <taxon>Pseudomonadati</taxon>
        <taxon>Pseudomonadota</taxon>
        <taxon>Gammaproteobacteria</taxon>
        <taxon>Alteromonadales</taxon>
        <taxon>Alteromonadaceae</taxon>
        <taxon>Catenovulum</taxon>
    </lineage>
</organism>
<accession>A0ABV1RCQ6</accession>
<sequence>MKHNNIKLGVLLCALALPCAYASKQTPSEKFGKFVASVELGYIMTSGNTESTSFIVKADVGNETESFRNQFSFDSLFKQDEVTLTDNETGVQYTEKVTSKEKYSTSVQTNYKVNEDGDAILAFGSYESNRFSNFHYQASIATGYNTRLLDSNTGFLDLSFGPGYSFDSVKVKVNADNQQIDGSGNLILDDSGNPIIGDEEARNQLIWRAAATYQRKITEEIKFKAAYSIEDGDYNTKSTFESSLTMQVNGSLALKAAILNKRNSSDGTSSSDKRNSITLVYNF</sequence>
<dbReference type="RefSeq" id="WP_143869866.1">
    <property type="nucleotide sequence ID" value="NZ_CP041660.1"/>
</dbReference>
<reference evidence="2 3" key="1">
    <citation type="submission" date="2024-06" db="EMBL/GenBank/DDBJ databases">
        <authorList>
            <person name="Chen R.Y."/>
        </authorList>
    </citation>
    <scope>NUCLEOTIDE SEQUENCE [LARGE SCALE GENOMIC DNA]</scope>
    <source>
        <strain evidence="2 3">D2</strain>
    </source>
</reference>
<dbReference type="SUPFAM" id="SSF56935">
    <property type="entry name" value="Porins"/>
    <property type="match status" value="1"/>
</dbReference>
<proteinExistence type="predicted"/>